<keyword evidence="2" id="KW-1185">Reference proteome</keyword>
<proteinExistence type="predicted"/>
<gene>
    <name evidence="1" type="ORF">TBRA_LOCUS16695</name>
</gene>
<name>A0A6H5J931_9HYME</name>
<organism evidence="1 2">
    <name type="scientific">Trichogramma brassicae</name>
    <dbReference type="NCBI Taxonomy" id="86971"/>
    <lineage>
        <taxon>Eukaryota</taxon>
        <taxon>Metazoa</taxon>
        <taxon>Ecdysozoa</taxon>
        <taxon>Arthropoda</taxon>
        <taxon>Hexapoda</taxon>
        <taxon>Insecta</taxon>
        <taxon>Pterygota</taxon>
        <taxon>Neoptera</taxon>
        <taxon>Endopterygota</taxon>
        <taxon>Hymenoptera</taxon>
        <taxon>Apocrita</taxon>
        <taxon>Proctotrupomorpha</taxon>
        <taxon>Chalcidoidea</taxon>
        <taxon>Trichogrammatidae</taxon>
        <taxon>Trichogramma</taxon>
    </lineage>
</organism>
<evidence type="ECO:0000313" key="2">
    <source>
        <dbReference type="Proteomes" id="UP000479190"/>
    </source>
</evidence>
<accession>A0A6H5J931</accession>
<sequence>MRHATCRNLSPASNVNLGKDARLVRRLLPGVRTARATMAFVIHSQIYFQMRPRYSNYASFARSCDWYGRRTRLCQPQVIDLNRWQRSRK</sequence>
<dbReference type="AlphaFoldDB" id="A0A6H5J931"/>
<evidence type="ECO:0000313" key="1">
    <source>
        <dbReference type="EMBL" id="CAB0045153.1"/>
    </source>
</evidence>
<dbReference type="Proteomes" id="UP000479190">
    <property type="component" value="Unassembled WGS sequence"/>
</dbReference>
<dbReference type="EMBL" id="CADCXV010001538">
    <property type="protein sequence ID" value="CAB0045153.1"/>
    <property type="molecule type" value="Genomic_DNA"/>
</dbReference>
<protein>
    <submittedName>
        <fullName evidence="1">Uncharacterized protein</fullName>
    </submittedName>
</protein>
<reference evidence="1 2" key="1">
    <citation type="submission" date="2020-02" db="EMBL/GenBank/DDBJ databases">
        <authorList>
            <person name="Ferguson B K."/>
        </authorList>
    </citation>
    <scope>NUCLEOTIDE SEQUENCE [LARGE SCALE GENOMIC DNA]</scope>
</reference>